<evidence type="ECO:0000313" key="7">
    <source>
        <dbReference type="Proteomes" id="UP000548632"/>
    </source>
</evidence>
<dbReference type="GO" id="GO:0016342">
    <property type="term" value="C:catenin complex"/>
    <property type="evidence" value="ECO:0007669"/>
    <property type="project" value="TreeGrafter"/>
</dbReference>
<dbReference type="GO" id="GO:0016477">
    <property type="term" value="P:cell migration"/>
    <property type="evidence" value="ECO:0007669"/>
    <property type="project" value="TreeGrafter"/>
</dbReference>
<keyword evidence="4" id="KW-0472">Membrane</keyword>
<dbReference type="InterPro" id="IPR015919">
    <property type="entry name" value="Cadherin-like_sf"/>
</dbReference>
<comment type="caution">
    <text evidence="6">The sequence shown here is derived from an EMBL/GenBank/DDBJ whole genome shotgun (WGS) entry which is preliminary data.</text>
</comment>
<dbReference type="InterPro" id="IPR039808">
    <property type="entry name" value="Cadherin"/>
</dbReference>
<dbReference type="GO" id="GO:0008013">
    <property type="term" value="F:beta-catenin binding"/>
    <property type="evidence" value="ECO:0007669"/>
    <property type="project" value="TreeGrafter"/>
</dbReference>
<comment type="subcellular location">
    <subcellularLocation>
        <location evidence="1">Membrane</location>
    </subcellularLocation>
</comment>
<dbReference type="Pfam" id="PF00028">
    <property type="entry name" value="Cadherin"/>
    <property type="match status" value="1"/>
</dbReference>
<keyword evidence="3" id="KW-0106">Calcium</keyword>
<dbReference type="CDD" id="cd11304">
    <property type="entry name" value="Cadherin_repeat"/>
    <property type="match status" value="2"/>
</dbReference>
<evidence type="ECO:0000256" key="3">
    <source>
        <dbReference type="ARBA" id="ARBA00022837"/>
    </source>
</evidence>
<keyword evidence="7" id="KW-1185">Reference proteome</keyword>
<accession>A0A839HBI9</accession>
<dbReference type="GO" id="GO:0045296">
    <property type="term" value="F:cadherin binding"/>
    <property type="evidence" value="ECO:0007669"/>
    <property type="project" value="TreeGrafter"/>
</dbReference>
<gene>
    <name evidence="6" type="ORF">HUK38_06770</name>
</gene>
<dbReference type="RefSeq" id="WP_182583560.1">
    <property type="nucleotide sequence ID" value="NZ_JABVCQ010000011.1"/>
</dbReference>
<name>A0A839HBI9_9GAMM</name>
<dbReference type="Gene3D" id="2.60.40.60">
    <property type="entry name" value="Cadherins"/>
    <property type="match status" value="2"/>
</dbReference>
<proteinExistence type="predicted"/>
<sequence length="709" mass="72790">MALSNPNVYFTFTTSTPPFTLPADMQANIIDADGAQTINIASGASLSLSSCKGTNDFNIQGESSAFKISRTGSTVTLTDEATGQRIELPATTSVQTIRFADGSATLVIEGAVKFGTQTVDGTATAITTALNAADTSASFFSSSNQTTKSLDALGGTQQLPASFDAGTGAYLLTDTATTPDVVRVTNFGADDKLQLTTATNLLGISSNGTDAVVTINSNGTVSQVTLAGVVPAGSLVYDLTSFNALSVGDITLIGSGGTTNSAPVLNNQTLSVAAGATVGTAVGQVAATDADGSIAGYAILTGNVDVDLDGTKAFAIDTKGTLTVADTQDLVDGGANDPFTLTVQATDNGGATDTGTVTVKVTAATTPTNQLPVVSPASFAVSEDAWTGDWIGDVWATDADGTVVNYAITQGNTDVNLNGTKAFAIDSWGSLTVADPGDLLDGGVNDPFTLTVQATDNAGGVGSGVVTVDVTAQGSGYIDLEALGGNYYSSPAYFDAAAGSFYLSDTWDDNAYEGSWTSISGLGWDDTLELYSVSPVIVYQYGSDVEVYFENSYGVYSQVSLPGIAAGLPANAIYDEYTLGLYSGAVIDVWGGSSQQYIDLEALGGNYYSSPAYFDASSADYYFYDTYDDNSYEGSWTSISGLGWGDTLELYSVSSVNVYQYGDDVEMFFENSNGISSQVSLVGVATGLAAGSIYDVASLESYTGATIFA</sequence>
<evidence type="ECO:0000256" key="4">
    <source>
        <dbReference type="ARBA" id="ARBA00023136"/>
    </source>
</evidence>
<dbReference type="EMBL" id="JABVCQ010000011">
    <property type="protein sequence ID" value="MBB1125934.1"/>
    <property type="molecule type" value="Genomic_DNA"/>
</dbReference>
<keyword evidence="2" id="KW-0677">Repeat</keyword>
<reference evidence="6 7" key="1">
    <citation type="journal article" date="2020" name="Arch. Microbiol.">
        <title>The genome sequence of the giant phototrophic gammaproteobacterium Thiospirillum jenense gives insight into its physiological properties and phylogenetic relationships.</title>
        <authorList>
            <person name="Imhoff J.F."/>
            <person name="Meyer T.E."/>
            <person name="Kyndt J.A."/>
        </authorList>
    </citation>
    <scope>NUCLEOTIDE SEQUENCE [LARGE SCALE GENOMIC DNA]</scope>
    <source>
        <strain evidence="6 7">DSM 216</strain>
    </source>
</reference>
<dbReference type="GO" id="GO:0005509">
    <property type="term" value="F:calcium ion binding"/>
    <property type="evidence" value="ECO:0007669"/>
    <property type="project" value="InterPro"/>
</dbReference>
<dbReference type="SUPFAM" id="SSF49313">
    <property type="entry name" value="Cadherin-like"/>
    <property type="match status" value="2"/>
</dbReference>
<evidence type="ECO:0000256" key="1">
    <source>
        <dbReference type="ARBA" id="ARBA00004370"/>
    </source>
</evidence>
<dbReference type="AlphaFoldDB" id="A0A839HBI9"/>
<dbReference type="PROSITE" id="PS50268">
    <property type="entry name" value="CADHERIN_2"/>
    <property type="match status" value="2"/>
</dbReference>
<evidence type="ECO:0000259" key="5">
    <source>
        <dbReference type="PROSITE" id="PS50268"/>
    </source>
</evidence>
<evidence type="ECO:0000313" key="6">
    <source>
        <dbReference type="EMBL" id="MBB1125934.1"/>
    </source>
</evidence>
<dbReference type="Proteomes" id="UP000548632">
    <property type="component" value="Unassembled WGS sequence"/>
</dbReference>
<dbReference type="InterPro" id="IPR002126">
    <property type="entry name" value="Cadherin-like_dom"/>
</dbReference>
<dbReference type="PANTHER" id="PTHR24027:SF438">
    <property type="entry name" value="CADHERIN 23"/>
    <property type="match status" value="1"/>
</dbReference>
<feature type="domain" description="Cadherin" evidence="5">
    <location>
        <begin position="264"/>
        <end position="374"/>
    </location>
</feature>
<protein>
    <submittedName>
        <fullName evidence="6">Cadherin repeat domain-containing protein</fullName>
    </submittedName>
</protein>
<organism evidence="6 7">
    <name type="scientific">Thiospirillum jenense</name>
    <dbReference type="NCBI Taxonomy" id="1653858"/>
    <lineage>
        <taxon>Bacteria</taxon>
        <taxon>Pseudomonadati</taxon>
        <taxon>Pseudomonadota</taxon>
        <taxon>Gammaproteobacteria</taxon>
        <taxon>Chromatiales</taxon>
        <taxon>Chromatiaceae</taxon>
        <taxon>Thiospirillum</taxon>
    </lineage>
</organism>
<evidence type="ECO:0000256" key="2">
    <source>
        <dbReference type="ARBA" id="ARBA00022737"/>
    </source>
</evidence>
<dbReference type="GO" id="GO:0007156">
    <property type="term" value="P:homophilic cell adhesion via plasma membrane adhesion molecules"/>
    <property type="evidence" value="ECO:0007669"/>
    <property type="project" value="InterPro"/>
</dbReference>
<dbReference type="PANTHER" id="PTHR24027">
    <property type="entry name" value="CADHERIN-23"/>
    <property type="match status" value="1"/>
</dbReference>
<feature type="domain" description="Cadherin" evidence="5">
    <location>
        <begin position="373"/>
        <end position="493"/>
    </location>
</feature>